<feature type="transmembrane region" description="Helical" evidence="13">
    <location>
        <begin position="35"/>
        <end position="55"/>
    </location>
</feature>
<dbReference type="PANTHER" id="PTHR10160:SF19">
    <property type="entry name" value="PROTON-TRANSLOCATING NAD(P)(+) TRANSHYDROGENASE"/>
    <property type="match status" value="1"/>
</dbReference>
<reference evidence="15 16" key="1">
    <citation type="journal article" date="2019" name="Int. J. Syst. Evol. Microbiol.">
        <title>The Global Catalogue of Microorganisms (GCM) 10K type strain sequencing project: providing services to taxonomists for standard genome sequencing and annotation.</title>
        <authorList>
            <consortium name="The Broad Institute Genomics Platform"/>
            <consortium name="The Broad Institute Genome Sequencing Center for Infectious Disease"/>
            <person name="Wu L."/>
            <person name="Ma J."/>
        </authorList>
    </citation>
    <scope>NUCLEOTIDE SEQUENCE [LARGE SCALE GENOMIC DNA]</scope>
    <source>
        <strain evidence="15 16">JCM 12762</strain>
    </source>
</reference>
<feature type="transmembrane region" description="Helical" evidence="13">
    <location>
        <begin position="61"/>
        <end position="81"/>
    </location>
</feature>
<sequence>MQILFGNLAIFVLALLVGVEVISKIPSTLHTPMMSGANAIHGVVIAGAVVTASLANSPTGYILTFIAGAFAAANVFGGYAVTDRILKMFMRPKAVEPADETKTSKDAS</sequence>
<keyword evidence="11 13" id="KW-0472">Membrane</keyword>
<keyword evidence="7" id="KW-0521">NADP</keyword>
<dbReference type="RefSeq" id="WP_343923063.1">
    <property type="nucleotide sequence ID" value="NZ_BAAAKW010000016.1"/>
</dbReference>
<feature type="domain" description="NAD(P) transhydrogenase alpha subunit C-terminal" evidence="14">
    <location>
        <begin position="8"/>
        <end position="91"/>
    </location>
</feature>
<evidence type="ECO:0000256" key="13">
    <source>
        <dbReference type="SAM" id="Phobius"/>
    </source>
</evidence>
<keyword evidence="16" id="KW-1185">Reference proteome</keyword>
<evidence type="ECO:0000256" key="1">
    <source>
        <dbReference type="ARBA" id="ARBA00003943"/>
    </source>
</evidence>
<protein>
    <recommendedName>
        <fullName evidence="3">proton-translocating NAD(P)(+) transhydrogenase</fullName>
        <ecNumber evidence="3">7.1.1.1</ecNumber>
    </recommendedName>
</protein>
<evidence type="ECO:0000256" key="4">
    <source>
        <dbReference type="ARBA" id="ARBA00022475"/>
    </source>
</evidence>
<comment type="subcellular location">
    <subcellularLocation>
        <location evidence="2">Cell inner membrane</location>
        <topology evidence="2">Multi-pass membrane protein</topology>
    </subcellularLocation>
</comment>
<evidence type="ECO:0000256" key="9">
    <source>
        <dbReference type="ARBA" id="ARBA00022989"/>
    </source>
</evidence>
<evidence type="ECO:0000313" key="16">
    <source>
        <dbReference type="Proteomes" id="UP001500943"/>
    </source>
</evidence>
<evidence type="ECO:0000256" key="8">
    <source>
        <dbReference type="ARBA" id="ARBA00022967"/>
    </source>
</evidence>
<evidence type="ECO:0000256" key="10">
    <source>
        <dbReference type="ARBA" id="ARBA00023027"/>
    </source>
</evidence>
<dbReference type="EC" id="7.1.1.1" evidence="3"/>
<evidence type="ECO:0000256" key="7">
    <source>
        <dbReference type="ARBA" id="ARBA00022857"/>
    </source>
</evidence>
<keyword evidence="4" id="KW-1003">Cell membrane</keyword>
<evidence type="ECO:0000256" key="3">
    <source>
        <dbReference type="ARBA" id="ARBA00012943"/>
    </source>
</evidence>
<proteinExistence type="predicted"/>
<evidence type="ECO:0000256" key="6">
    <source>
        <dbReference type="ARBA" id="ARBA00022692"/>
    </source>
</evidence>
<accession>A0ABN1VG11</accession>
<comment type="caution">
    <text evidence="15">The sequence shown here is derived from an EMBL/GenBank/DDBJ whole genome shotgun (WGS) entry which is preliminary data.</text>
</comment>
<keyword evidence="8" id="KW-1278">Translocase</keyword>
<name>A0ABN1VG11_9MICO</name>
<keyword evidence="10" id="KW-0520">NAD</keyword>
<dbReference type="Proteomes" id="UP001500943">
    <property type="component" value="Unassembled WGS sequence"/>
</dbReference>
<dbReference type="PANTHER" id="PTHR10160">
    <property type="entry name" value="NAD(P) TRANSHYDROGENASE"/>
    <property type="match status" value="1"/>
</dbReference>
<evidence type="ECO:0000313" key="15">
    <source>
        <dbReference type="EMBL" id="GAA1209805.1"/>
    </source>
</evidence>
<comment type="function">
    <text evidence="1">The transhydrogenation between NADH and NADP is coupled to respiration and ATP hydrolysis and functions as a proton pump across the membrane.</text>
</comment>
<gene>
    <name evidence="15" type="ORF">GCM10009655_06110</name>
</gene>
<keyword evidence="9 13" id="KW-1133">Transmembrane helix</keyword>
<evidence type="ECO:0000256" key="12">
    <source>
        <dbReference type="ARBA" id="ARBA00048202"/>
    </source>
</evidence>
<dbReference type="EMBL" id="BAAAKW010000016">
    <property type="protein sequence ID" value="GAA1209805.1"/>
    <property type="molecule type" value="Genomic_DNA"/>
</dbReference>
<evidence type="ECO:0000256" key="5">
    <source>
        <dbReference type="ARBA" id="ARBA00022519"/>
    </source>
</evidence>
<keyword evidence="6 13" id="KW-0812">Transmembrane</keyword>
<dbReference type="Pfam" id="PF12769">
    <property type="entry name" value="PNTB_4TM"/>
    <property type="match status" value="1"/>
</dbReference>
<dbReference type="InterPro" id="IPR024605">
    <property type="entry name" value="NADP_transhyd_a_C"/>
</dbReference>
<comment type="catalytic activity">
    <reaction evidence="12">
        <text>NAD(+) + NADPH + H(+)(in) = NADH + NADP(+) + H(+)(out)</text>
        <dbReference type="Rhea" id="RHEA:47992"/>
        <dbReference type="ChEBI" id="CHEBI:15378"/>
        <dbReference type="ChEBI" id="CHEBI:57540"/>
        <dbReference type="ChEBI" id="CHEBI:57783"/>
        <dbReference type="ChEBI" id="CHEBI:57945"/>
        <dbReference type="ChEBI" id="CHEBI:58349"/>
        <dbReference type="EC" id="7.1.1.1"/>
    </reaction>
</comment>
<evidence type="ECO:0000256" key="11">
    <source>
        <dbReference type="ARBA" id="ARBA00023136"/>
    </source>
</evidence>
<evidence type="ECO:0000259" key="14">
    <source>
        <dbReference type="Pfam" id="PF12769"/>
    </source>
</evidence>
<organism evidence="15 16">
    <name type="scientific">Rhodoglobus aureus</name>
    <dbReference type="NCBI Taxonomy" id="191497"/>
    <lineage>
        <taxon>Bacteria</taxon>
        <taxon>Bacillati</taxon>
        <taxon>Actinomycetota</taxon>
        <taxon>Actinomycetes</taxon>
        <taxon>Micrococcales</taxon>
        <taxon>Microbacteriaceae</taxon>
        <taxon>Rhodoglobus</taxon>
    </lineage>
</organism>
<keyword evidence="5" id="KW-0997">Cell inner membrane</keyword>
<feature type="transmembrane region" description="Helical" evidence="13">
    <location>
        <begin position="6"/>
        <end position="23"/>
    </location>
</feature>
<evidence type="ECO:0000256" key="2">
    <source>
        <dbReference type="ARBA" id="ARBA00004429"/>
    </source>
</evidence>